<dbReference type="OrthoDB" id="1725264at2759"/>
<evidence type="ECO:0000313" key="2">
    <source>
        <dbReference type="Proteomes" id="UP000035740"/>
    </source>
</evidence>
<name>A0A0J7YNK2_BETVV</name>
<accession>A0A0J7YNK2</accession>
<organism evidence="1 2">
    <name type="scientific">Beta vulgaris subsp. vulgaris</name>
    <name type="common">Beet</name>
    <dbReference type="NCBI Taxonomy" id="3555"/>
    <lineage>
        <taxon>Eukaryota</taxon>
        <taxon>Viridiplantae</taxon>
        <taxon>Streptophyta</taxon>
        <taxon>Embryophyta</taxon>
        <taxon>Tracheophyta</taxon>
        <taxon>Spermatophyta</taxon>
        <taxon>Magnoliopsida</taxon>
        <taxon>eudicotyledons</taxon>
        <taxon>Gunneridae</taxon>
        <taxon>Pentapetalae</taxon>
        <taxon>Caryophyllales</taxon>
        <taxon>Chenopodiaceae</taxon>
        <taxon>Betoideae</taxon>
        <taxon>Beta</taxon>
    </lineage>
</organism>
<sequence>MGSMVRRLAKITENITQVIANQETKQSETDSFGEVFKRVAAVKPPTYHGKEDPASLENWIREFDKPFDAIVCPENLRVNNAIYYLRDEADL</sequence>
<keyword evidence="2" id="KW-1185">Reference proteome</keyword>
<dbReference type="Proteomes" id="UP000035740">
    <property type="component" value="Unassembled WGS sequence"/>
</dbReference>
<feature type="non-terminal residue" evidence="1">
    <location>
        <position position="91"/>
    </location>
</feature>
<reference evidence="1 2" key="1">
    <citation type="journal article" date="2014" name="Nature">
        <title>The genome of the recently domesticated crop plant sugar beet (Beta vulgaris).</title>
        <authorList>
            <person name="Dohm J.C."/>
            <person name="Minoche A.E."/>
            <person name="Holtgrawe D."/>
            <person name="Capella-Gutierrez S."/>
            <person name="Zakrzewski F."/>
            <person name="Tafer H."/>
            <person name="Rupp O."/>
            <person name="Sorensen T.R."/>
            <person name="Stracke R."/>
            <person name="Reinhardt R."/>
            <person name="Goesmann A."/>
            <person name="Kraft T."/>
            <person name="Schulz B."/>
            <person name="Stadler P.F."/>
            <person name="Schmidt T."/>
            <person name="Gabaldon T."/>
            <person name="Lehrach H."/>
            <person name="Weisshaar B."/>
            <person name="Himmelbauer H."/>
        </authorList>
    </citation>
    <scope>NUCLEOTIDE SEQUENCE [LARGE SCALE GENOMIC DNA]</scope>
    <source>
        <tissue evidence="1">Taproot</tissue>
    </source>
</reference>
<dbReference type="AlphaFoldDB" id="A0A0J7YNK2"/>
<gene>
    <name evidence="1" type="ORF">BVRB_017500</name>
</gene>
<protein>
    <submittedName>
        <fullName evidence="1">Uncharacterized protein</fullName>
    </submittedName>
</protein>
<dbReference type="EMBL" id="KQ124842">
    <property type="protein sequence ID" value="KMS64708.1"/>
    <property type="molecule type" value="Genomic_DNA"/>
</dbReference>
<evidence type="ECO:0000313" key="1">
    <source>
        <dbReference type="EMBL" id="KMS64708.1"/>
    </source>
</evidence>
<dbReference type="Gramene" id="KMS64708">
    <property type="protein sequence ID" value="KMS64708"/>
    <property type="gene ID" value="BVRB_017500"/>
</dbReference>
<proteinExistence type="predicted"/>